<dbReference type="AlphaFoldDB" id="A0A8J6IPD2"/>
<protein>
    <submittedName>
        <fullName evidence="3">Glycosyltransferase</fullName>
    </submittedName>
</protein>
<feature type="domain" description="Glycosyl transferase family 1" evidence="1">
    <location>
        <begin position="199"/>
        <end position="355"/>
    </location>
</feature>
<evidence type="ECO:0000259" key="2">
    <source>
        <dbReference type="Pfam" id="PF13439"/>
    </source>
</evidence>
<gene>
    <name evidence="3" type="ORF">H8K20_04810</name>
</gene>
<dbReference type="Pfam" id="PF00534">
    <property type="entry name" value="Glycos_transf_1"/>
    <property type="match status" value="1"/>
</dbReference>
<evidence type="ECO:0000259" key="1">
    <source>
        <dbReference type="Pfam" id="PF00534"/>
    </source>
</evidence>
<dbReference type="InterPro" id="IPR028098">
    <property type="entry name" value="Glyco_trans_4-like_N"/>
</dbReference>
<dbReference type="EMBL" id="JACOGI010000001">
    <property type="protein sequence ID" value="MBC3515721.1"/>
    <property type="molecule type" value="Genomic_DNA"/>
</dbReference>
<reference evidence="3" key="1">
    <citation type="submission" date="2020-08" db="EMBL/GenBank/DDBJ databases">
        <authorList>
            <person name="Liu C."/>
            <person name="Sun Q."/>
        </authorList>
    </citation>
    <scope>NUCLEOTIDE SEQUENCE</scope>
    <source>
        <strain evidence="3">NSJ-65</strain>
    </source>
</reference>
<name>A0A8J6IPD2_9FIRM</name>
<keyword evidence="4" id="KW-1185">Reference proteome</keyword>
<comment type="caution">
    <text evidence="3">The sequence shown here is derived from an EMBL/GenBank/DDBJ whole genome shotgun (WGS) entry which is preliminary data.</text>
</comment>
<dbReference type="InterPro" id="IPR001296">
    <property type="entry name" value="Glyco_trans_1"/>
</dbReference>
<dbReference type="PANTHER" id="PTHR45947:SF3">
    <property type="entry name" value="SULFOQUINOVOSYL TRANSFERASE SQD2"/>
    <property type="match status" value="1"/>
</dbReference>
<feature type="domain" description="Glycosyltransferase subfamily 4-like N-terminal" evidence="2">
    <location>
        <begin position="14"/>
        <end position="184"/>
    </location>
</feature>
<evidence type="ECO:0000313" key="3">
    <source>
        <dbReference type="EMBL" id="MBC3515721.1"/>
    </source>
</evidence>
<dbReference type="PANTHER" id="PTHR45947">
    <property type="entry name" value="SULFOQUINOVOSYL TRANSFERASE SQD2"/>
    <property type="match status" value="1"/>
</dbReference>
<dbReference type="InterPro" id="IPR050194">
    <property type="entry name" value="Glycosyltransferase_grp1"/>
</dbReference>
<evidence type="ECO:0000313" key="4">
    <source>
        <dbReference type="Proteomes" id="UP000597668"/>
    </source>
</evidence>
<accession>A0A8J6IPD2</accession>
<dbReference type="Proteomes" id="UP000597668">
    <property type="component" value="Unassembled WGS sequence"/>
</dbReference>
<dbReference type="SUPFAM" id="SSF53756">
    <property type="entry name" value="UDP-Glycosyltransferase/glycogen phosphorylase"/>
    <property type="match status" value="1"/>
</dbReference>
<dbReference type="RefSeq" id="WP_186487647.1">
    <property type="nucleotide sequence ID" value="NZ_JACOGI010000001.1"/>
</dbReference>
<dbReference type="Gene3D" id="3.40.50.2000">
    <property type="entry name" value="Glycogen Phosphorylase B"/>
    <property type="match status" value="2"/>
</dbReference>
<proteinExistence type="predicted"/>
<sequence>MRIALFVETYLPYINGVVTHVHALKTGLEMLGHKVLVVTADPAVHHHKMEDGVLYCPCKKIKKLYGYGLASPMSRRREKLLSEFHPDIIHVHQEFGIGLFGFQYAKRHKIPMVYTMHTMYDDYLYYVVPKKLIPAAKKIAGKYPRMFARRAVQVTGPSKKVSEYLHSHGVTKSINVVPNPVELDMFSVKKADLDQVASIRQRYHYAEDDFVVCFVGRIGREKGLDNLFEMWAESLADQKHLKLMIVGDGPDRPRLVELSRQLGIGDQVNMIGKVEHEDLLNYLVACDLYVTASTSDTNSISMLEAMAVGLPVVHIRDDLNRGQVVEGVNGFIFSDAKSLRKKVMGYWQMPEKEKKAFKKSVVASVQDSGAKTLGENLERVYRNALQGK</sequence>
<dbReference type="GO" id="GO:0016757">
    <property type="term" value="F:glycosyltransferase activity"/>
    <property type="evidence" value="ECO:0007669"/>
    <property type="project" value="InterPro"/>
</dbReference>
<organism evidence="3 4">
    <name type="scientific">Neobittarella massiliensis</name>
    <name type="common">ex Bilen et al. 2018</name>
    <dbReference type="NCBI Taxonomy" id="2041842"/>
    <lineage>
        <taxon>Bacteria</taxon>
        <taxon>Bacillati</taxon>
        <taxon>Bacillota</taxon>
        <taxon>Clostridia</taxon>
        <taxon>Eubacteriales</taxon>
        <taxon>Oscillospiraceae</taxon>
        <taxon>Neobittarella (ex Bilen et al. 2018)</taxon>
    </lineage>
</organism>
<dbReference type="Pfam" id="PF13439">
    <property type="entry name" value="Glyco_transf_4"/>
    <property type="match status" value="1"/>
</dbReference>